<reference evidence="2" key="1">
    <citation type="submission" date="2020-11" db="EMBL/GenBank/DDBJ databases">
        <authorList>
            <person name="Tran Van P."/>
        </authorList>
    </citation>
    <scope>NUCLEOTIDE SEQUENCE</scope>
</reference>
<accession>A0A7R9F9C1</accession>
<gene>
    <name evidence="2" type="ORF">TBIB3V08_LOCUS11610</name>
</gene>
<keyword evidence="1" id="KW-0812">Transmembrane</keyword>
<dbReference type="EMBL" id="OD571505">
    <property type="protein sequence ID" value="CAD7449335.1"/>
    <property type="molecule type" value="Genomic_DNA"/>
</dbReference>
<feature type="transmembrane region" description="Helical" evidence="1">
    <location>
        <begin position="108"/>
        <end position="126"/>
    </location>
</feature>
<sequence length="204" mass="22845">MSKTRIGGHEDYTSGPPSQVCRLLGGRGSVPAFAWGERVWKTILEKPLPVPPNQDSNHNFPVIGHLVQHESNNLDHVATEAGHSKFQSCDHVDPQSAIIAMKRQNVRTLSLVVCTFTYLLIGAAVFDALESETERKRWEFLSSKLAFPTMDPKKAAFMHAFCAARHTTTRAVEFCRQLDKYYLLARGWQLWCPDNGEQTSGAFA</sequence>
<keyword evidence="1" id="KW-0472">Membrane</keyword>
<evidence type="ECO:0000313" key="2">
    <source>
        <dbReference type="EMBL" id="CAD7449335.1"/>
    </source>
</evidence>
<evidence type="ECO:0000256" key="1">
    <source>
        <dbReference type="SAM" id="Phobius"/>
    </source>
</evidence>
<keyword evidence="1" id="KW-1133">Transmembrane helix</keyword>
<dbReference type="Gene3D" id="1.10.287.70">
    <property type="match status" value="1"/>
</dbReference>
<name>A0A7R9F9C1_9NEOP</name>
<dbReference type="AlphaFoldDB" id="A0A7R9F9C1"/>
<protein>
    <submittedName>
        <fullName evidence="2">Uncharacterized protein</fullName>
    </submittedName>
</protein>
<organism evidence="2">
    <name type="scientific">Timema bartmani</name>
    <dbReference type="NCBI Taxonomy" id="61472"/>
    <lineage>
        <taxon>Eukaryota</taxon>
        <taxon>Metazoa</taxon>
        <taxon>Ecdysozoa</taxon>
        <taxon>Arthropoda</taxon>
        <taxon>Hexapoda</taxon>
        <taxon>Insecta</taxon>
        <taxon>Pterygota</taxon>
        <taxon>Neoptera</taxon>
        <taxon>Polyneoptera</taxon>
        <taxon>Phasmatodea</taxon>
        <taxon>Timematodea</taxon>
        <taxon>Timematoidea</taxon>
        <taxon>Timematidae</taxon>
        <taxon>Timema</taxon>
    </lineage>
</organism>
<proteinExistence type="predicted"/>